<dbReference type="Proteomes" id="UP000075502">
    <property type="component" value="Unassembled WGS sequence"/>
</dbReference>
<sequence length="386" mass="39800">MRTKGFSGRLAGWGLSALALSACSQQRGGAAEGDKGAAAGDKGAAAGEMGAAGDKGGKAGGAKIALLLPESKTARYESKDRPFFEAKVKALCPDCQILASNANQDASQQHAQAEAALTNGASVIVLDAVDSASAAVIANKAEAQKVPVIAYDRLVPGTDAIDYYVSFDNEAVGRLQGESLLKALDNKLTARVVMINGAATDNNGLTFKKGAHSALDGKVQVVKEYDTPDWSPDKAQDQMTQALTALNNRVDGVYAANDGTAGGAIAAMKAAGIKPLPPVTGQDAELAAVQRILLGEQYMTVYKAIKPQAEAAAVIAYHLATGKPVPTDITGGKTVNNGTKEVPSVLLVPLAVTKENLKDTVVADAFWTQEQICTARYAEACKAAGL</sequence>
<dbReference type="SUPFAM" id="SSF53822">
    <property type="entry name" value="Periplasmic binding protein-like I"/>
    <property type="match status" value="1"/>
</dbReference>
<dbReference type="PANTHER" id="PTHR30036">
    <property type="entry name" value="D-XYLOSE-BINDING PERIPLASMIC PROTEIN"/>
    <property type="match status" value="1"/>
</dbReference>
<protein>
    <submittedName>
        <fullName evidence="6">ABC transporter substrate-binding protein</fullName>
    </submittedName>
</protein>
<feature type="region of interest" description="Disordered" evidence="4">
    <location>
        <begin position="30"/>
        <end position="57"/>
    </location>
</feature>
<name>A0A150TU37_SORCE</name>
<dbReference type="PANTHER" id="PTHR30036:SF1">
    <property type="entry name" value="D-XYLOSE-BINDING PERIPLASMIC PROTEIN"/>
    <property type="match status" value="1"/>
</dbReference>
<dbReference type="EMBL" id="JEME01001067">
    <property type="protein sequence ID" value="KYG08190.1"/>
    <property type="molecule type" value="Genomic_DNA"/>
</dbReference>
<gene>
    <name evidence="6" type="ORF">BE21_25085</name>
</gene>
<dbReference type="GO" id="GO:0030246">
    <property type="term" value="F:carbohydrate binding"/>
    <property type="evidence" value="ECO:0007669"/>
    <property type="project" value="TreeGrafter"/>
</dbReference>
<comment type="subcellular location">
    <subcellularLocation>
        <location evidence="1">Cell envelope</location>
    </subcellularLocation>
</comment>
<evidence type="ECO:0000256" key="1">
    <source>
        <dbReference type="ARBA" id="ARBA00004196"/>
    </source>
</evidence>
<reference evidence="6 7" key="1">
    <citation type="submission" date="2014-02" db="EMBL/GenBank/DDBJ databases">
        <title>The small core and large imbalanced accessory genome model reveals a collaborative survival strategy of Sorangium cellulosum strains in nature.</title>
        <authorList>
            <person name="Han K."/>
            <person name="Peng R."/>
            <person name="Blom J."/>
            <person name="Li Y.-Z."/>
        </authorList>
    </citation>
    <scope>NUCLEOTIDE SEQUENCE [LARGE SCALE GENOMIC DNA]</scope>
    <source>
        <strain evidence="6 7">So0007-03</strain>
    </source>
</reference>
<evidence type="ECO:0000256" key="2">
    <source>
        <dbReference type="ARBA" id="ARBA00007639"/>
    </source>
</evidence>
<accession>A0A150TU37</accession>
<dbReference type="CDD" id="cd19995">
    <property type="entry name" value="PBP1_ABC_xylose_binding-like"/>
    <property type="match status" value="1"/>
</dbReference>
<keyword evidence="3" id="KW-0732">Signal</keyword>
<feature type="compositionally biased region" description="Low complexity" evidence="4">
    <location>
        <begin position="36"/>
        <end position="52"/>
    </location>
</feature>
<proteinExistence type="inferred from homology"/>
<evidence type="ECO:0000256" key="3">
    <source>
        <dbReference type="ARBA" id="ARBA00022729"/>
    </source>
</evidence>
<evidence type="ECO:0000313" key="7">
    <source>
        <dbReference type="Proteomes" id="UP000075502"/>
    </source>
</evidence>
<dbReference type="PROSITE" id="PS51257">
    <property type="entry name" value="PROKAR_LIPOPROTEIN"/>
    <property type="match status" value="1"/>
</dbReference>
<dbReference type="AlphaFoldDB" id="A0A150TU37"/>
<dbReference type="GO" id="GO:0030288">
    <property type="term" value="C:outer membrane-bounded periplasmic space"/>
    <property type="evidence" value="ECO:0007669"/>
    <property type="project" value="TreeGrafter"/>
</dbReference>
<dbReference type="Gene3D" id="3.40.50.2300">
    <property type="match status" value="2"/>
</dbReference>
<dbReference type="Pfam" id="PF13407">
    <property type="entry name" value="Peripla_BP_4"/>
    <property type="match status" value="1"/>
</dbReference>
<dbReference type="InterPro" id="IPR028082">
    <property type="entry name" value="Peripla_BP_I"/>
</dbReference>
<dbReference type="InterPro" id="IPR025997">
    <property type="entry name" value="SBP_2_dom"/>
</dbReference>
<feature type="domain" description="Periplasmic binding protein" evidence="5">
    <location>
        <begin position="64"/>
        <end position="323"/>
    </location>
</feature>
<organism evidence="6 7">
    <name type="scientific">Sorangium cellulosum</name>
    <name type="common">Polyangium cellulosum</name>
    <dbReference type="NCBI Taxonomy" id="56"/>
    <lineage>
        <taxon>Bacteria</taxon>
        <taxon>Pseudomonadati</taxon>
        <taxon>Myxococcota</taxon>
        <taxon>Polyangia</taxon>
        <taxon>Polyangiales</taxon>
        <taxon>Polyangiaceae</taxon>
        <taxon>Sorangium</taxon>
    </lineage>
</organism>
<evidence type="ECO:0000259" key="5">
    <source>
        <dbReference type="Pfam" id="PF13407"/>
    </source>
</evidence>
<dbReference type="InterPro" id="IPR050555">
    <property type="entry name" value="Bact_Solute-Bind_Prot2"/>
</dbReference>
<evidence type="ECO:0000313" key="6">
    <source>
        <dbReference type="EMBL" id="KYG08190.1"/>
    </source>
</evidence>
<comment type="caution">
    <text evidence="6">The sequence shown here is derived from an EMBL/GenBank/DDBJ whole genome shotgun (WGS) entry which is preliminary data.</text>
</comment>
<evidence type="ECO:0000256" key="4">
    <source>
        <dbReference type="SAM" id="MobiDB-lite"/>
    </source>
</evidence>
<comment type="similarity">
    <text evidence="2">Belongs to the bacterial solute-binding protein 2 family.</text>
</comment>